<keyword evidence="8" id="KW-0028">Amino-acid biosynthesis</keyword>
<comment type="similarity">
    <text evidence="3 8">Belongs to the class-II aminoacyl-tRNA synthetase family. HisZ subfamily.</text>
</comment>
<dbReference type="InterPro" id="IPR004516">
    <property type="entry name" value="HisRS/HisZ"/>
</dbReference>
<dbReference type="RefSeq" id="WP_268043203.1">
    <property type="nucleotide sequence ID" value="NZ_CP104064.1"/>
</dbReference>
<keyword evidence="6 8" id="KW-0963">Cytoplasm</keyword>
<evidence type="ECO:0000256" key="7">
    <source>
        <dbReference type="ARBA" id="ARBA00025246"/>
    </source>
</evidence>
<dbReference type="PANTHER" id="PTHR43707">
    <property type="entry name" value="HISTIDYL-TRNA SYNTHETASE"/>
    <property type="match status" value="1"/>
</dbReference>
<dbReference type="GO" id="GO:0016757">
    <property type="term" value="F:glycosyltransferase activity"/>
    <property type="evidence" value="ECO:0007669"/>
    <property type="project" value="UniProtKB-KW"/>
</dbReference>
<evidence type="ECO:0000256" key="1">
    <source>
        <dbReference type="ARBA" id="ARBA00004496"/>
    </source>
</evidence>
<dbReference type="CDD" id="cd00773">
    <property type="entry name" value="HisRS-like_core"/>
    <property type="match status" value="1"/>
</dbReference>
<dbReference type="Pfam" id="PF13393">
    <property type="entry name" value="tRNA-synt_His"/>
    <property type="match status" value="1"/>
</dbReference>
<reference evidence="10" key="1">
    <citation type="submission" date="2022-08" db="EMBL/GenBank/DDBJ databases">
        <title>Alicyclobacillus dauci DSM2870, complete genome.</title>
        <authorList>
            <person name="Wang Q."/>
            <person name="Cai R."/>
            <person name="Wang Z."/>
        </authorList>
    </citation>
    <scope>NUCLEOTIDE SEQUENCE</scope>
    <source>
        <strain evidence="10">DSM 28700</strain>
    </source>
</reference>
<comment type="subcellular location">
    <subcellularLocation>
        <location evidence="1 8">Cytoplasm</location>
    </subcellularLocation>
</comment>
<dbReference type="InterPro" id="IPR045864">
    <property type="entry name" value="aa-tRNA-synth_II/BPL/LPL"/>
</dbReference>
<dbReference type="InterPro" id="IPR041715">
    <property type="entry name" value="HisRS-like_core"/>
</dbReference>
<keyword evidence="11" id="KW-1185">Reference proteome</keyword>
<keyword evidence="10" id="KW-0328">Glycosyltransferase</keyword>
<dbReference type="EMBL" id="CP104064">
    <property type="protein sequence ID" value="WAH35913.1"/>
    <property type="molecule type" value="Genomic_DNA"/>
</dbReference>
<dbReference type="Gene3D" id="3.30.930.10">
    <property type="entry name" value="Bira Bifunctional Protein, Domain 2"/>
    <property type="match status" value="1"/>
</dbReference>
<evidence type="ECO:0000313" key="10">
    <source>
        <dbReference type="EMBL" id="WAH35913.1"/>
    </source>
</evidence>
<comment type="function">
    <text evidence="7 8">Required for the first step of histidine biosynthesis. May allow the feedback regulation of ATP phosphoribosyltransferase activity by histidine.</text>
</comment>
<dbReference type="SUPFAM" id="SSF55681">
    <property type="entry name" value="Class II aaRS and biotin synthetases"/>
    <property type="match status" value="1"/>
</dbReference>
<evidence type="ECO:0000256" key="8">
    <source>
        <dbReference type="HAMAP-Rule" id="MF_00125"/>
    </source>
</evidence>
<evidence type="ECO:0000256" key="5">
    <source>
        <dbReference type="ARBA" id="ARBA00020397"/>
    </source>
</evidence>
<sequence>MGVNIVPSFADRPMGMQDGYPDFAKRRRHIESGLIDFFDKAGYELVSSGAFEYVETLLRARPVEAARDWVQLFDGGGNTIALRPEMTPSIARMAAPLVSVGKLPIRWCYAERVYRRTNDPASLSWASGKAAESTQVGIELIGEAGHQSDADMLALCHEAALAIGLSDTQIVVSHARFVPALLRALGIAEDGIPRLLNCLTSGDYVAFTSLLPLSISIDVLSVLQQLTPFSSTGLDGIIPESAWLDEAARGEVLHAWQTLRTLAIAVEERGLTDYLTFDLTLHRDITYYTGLVFEMFAPGVGAPIAQGGRYDDLLEQFGASAPAIGLAFEVERVMAVLRAATHETDDEGGTGAC</sequence>
<evidence type="ECO:0000256" key="3">
    <source>
        <dbReference type="ARBA" id="ARBA00005539"/>
    </source>
</evidence>
<evidence type="ECO:0000256" key="2">
    <source>
        <dbReference type="ARBA" id="ARBA00004667"/>
    </source>
</evidence>
<comment type="pathway">
    <text evidence="2 8">Amino-acid biosynthesis; L-histidine biosynthesis; L-histidine from 5-phospho-alpha-D-ribose 1-diphosphate: step 1/9.</text>
</comment>
<proteinExistence type="inferred from homology"/>
<protein>
    <recommendedName>
        <fullName evidence="5 8">ATP phosphoribosyltransferase regulatory subunit</fullName>
    </recommendedName>
</protein>
<evidence type="ECO:0000256" key="4">
    <source>
        <dbReference type="ARBA" id="ARBA00011496"/>
    </source>
</evidence>
<name>A0ABY6Z068_9BACL</name>
<comment type="subunit">
    <text evidence="4 8">Heteromultimer composed of HisG and HisZ subunits.</text>
</comment>
<feature type="domain" description="Class II Histidinyl-tRNA synthetase (HisRS)-like catalytic core" evidence="9">
    <location>
        <begin position="15"/>
        <end position="333"/>
    </location>
</feature>
<comment type="miscellaneous">
    <text evidence="8">This function is generally fulfilled by the C-terminal part of HisG, which is missing in some bacteria such as this one.</text>
</comment>
<dbReference type="PANTHER" id="PTHR43707:SF1">
    <property type="entry name" value="HISTIDINE--TRNA LIGASE, MITOCHONDRIAL-RELATED"/>
    <property type="match status" value="1"/>
</dbReference>
<evidence type="ECO:0000256" key="6">
    <source>
        <dbReference type="ARBA" id="ARBA00022490"/>
    </source>
</evidence>
<dbReference type="PIRSF" id="PIRSF001549">
    <property type="entry name" value="His-tRNA_synth"/>
    <property type="match status" value="1"/>
</dbReference>
<organism evidence="10 11">
    <name type="scientific">Alicyclobacillus dauci</name>
    <dbReference type="NCBI Taxonomy" id="1475485"/>
    <lineage>
        <taxon>Bacteria</taxon>
        <taxon>Bacillati</taxon>
        <taxon>Bacillota</taxon>
        <taxon>Bacilli</taxon>
        <taxon>Bacillales</taxon>
        <taxon>Alicyclobacillaceae</taxon>
        <taxon>Alicyclobacillus</taxon>
    </lineage>
</organism>
<evidence type="ECO:0000259" key="9">
    <source>
        <dbReference type="Pfam" id="PF13393"/>
    </source>
</evidence>
<gene>
    <name evidence="8" type="primary">hisZ</name>
    <name evidence="10" type="ORF">NZD86_16810</name>
</gene>
<dbReference type="Proteomes" id="UP001164803">
    <property type="component" value="Chromosome"/>
</dbReference>
<evidence type="ECO:0000313" key="11">
    <source>
        <dbReference type="Proteomes" id="UP001164803"/>
    </source>
</evidence>
<keyword evidence="10" id="KW-0808">Transferase</keyword>
<dbReference type="InterPro" id="IPR004517">
    <property type="entry name" value="HisZ"/>
</dbReference>
<dbReference type="HAMAP" id="MF_00125">
    <property type="entry name" value="HisZ"/>
    <property type="match status" value="1"/>
</dbReference>
<keyword evidence="8" id="KW-0368">Histidine biosynthesis</keyword>
<accession>A0ABY6Z068</accession>